<dbReference type="Proteomes" id="UP000315783">
    <property type="component" value="Unassembled WGS sequence"/>
</dbReference>
<name>A0A545UQE2_9HYPO</name>
<evidence type="ECO:0000313" key="2">
    <source>
        <dbReference type="Proteomes" id="UP000315783"/>
    </source>
</evidence>
<dbReference type="EMBL" id="SPUK01000018">
    <property type="protein sequence ID" value="TQV91683.1"/>
    <property type="molecule type" value="Genomic_DNA"/>
</dbReference>
<sequence length="88" mass="9578">MPHPSPFLALVALKVNQQSLIRIAHMSYIAIHIFYQQLYLCICTLIYNGATCSPGLATLDTRGTSSLLSVCQCLGMATSIMARIEADC</sequence>
<organism evidence="1 2">
    <name type="scientific">Cordyceps javanica</name>
    <dbReference type="NCBI Taxonomy" id="43265"/>
    <lineage>
        <taxon>Eukaryota</taxon>
        <taxon>Fungi</taxon>
        <taxon>Dikarya</taxon>
        <taxon>Ascomycota</taxon>
        <taxon>Pezizomycotina</taxon>
        <taxon>Sordariomycetes</taxon>
        <taxon>Hypocreomycetidae</taxon>
        <taxon>Hypocreales</taxon>
        <taxon>Cordycipitaceae</taxon>
        <taxon>Cordyceps</taxon>
    </lineage>
</organism>
<comment type="caution">
    <text evidence="1">The sequence shown here is derived from an EMBL/GenBank/DDBJ whole genome shotgun (WGS) entry which is preliminary data.</text>
</comment>
<proteinExistence type="predicted"/>
<dbReference type="AlphaFoldDB" id="A0A545UQE2"/>
<accession>A0A545UQE2</accession>
<evidence type="ECO:0000313" key="1">
    <source>
        <dbReference type="EMBL" id="TQV91683.1"/>
    </source>
</evidence>
<reference evidence="1 2" key="1">
    <citation type="journal article" date="2019" name="Appl. Microbiol. Biotechnol.">
        <title>Genome sequence of Isaria javanica and comparative genome analysis insights into family S53 peptidase evolution in fungal entomopathogens.</title>
        <authorList>
            <person name="Lin R."/>
            <person name="Zhang X."/>
            <person name="Xin B."/>
            <person name="Zou M."/>
            <person name="Gao Y."/>
            <person name="Qin F."/>
            <person name="Hu Q."/>
            <person name="Xie B."/>
            <person name="Cheng X."/>
        </authorList>
    </citation>
    <scope>NUCLEOTIDE SEQUENCE [LARGE SCALE GENOMIC DNA]</scope>
    <source>
        <strain evidence="1 2">IJ1G</strain>
    </source>
</reference>
<keyword evidence="2" id="KW-1185">Reference proteome</keyword>
<protein>
    <submittedName>
        <fullName evidence="1">Uncharacterized protein</fullName>
    </submittedName>
</protein>
<gene>
    <name evidence="1" type="ORF">IF1G_09749</name>
</gene>